<dbReference type="Pfam" id="PF22962">
    <property type="entry name" value="Ig_NUP210_7th"/>
    <property type="match status" value="1"/>
</dbReference>
<keyword evidence="22" id="KW-1185">Reference proteome</keyword>
<feature type="chain" id="PRO_5043899746" evidence="11">
    <location>
        <begin position="25"/>
        <end position="1914"/>
    </location>
</feature>
<evidence type="ECO:0000259" key="14">
    <source>
        <dbReference type="Pfam" id="PF22963"/>
    </source>
</evidence>
<protein>
    <submittedName>
        <fullName evidence="21">Nuclear pore membrane glycoprotein</fullName>
    </submittedName>
</protein>
<feature type="domain" description="NUP210 Ig-like" evidence="13">
    <location>
        <begin position="659"/>
        <end position="754"/>
    </location>
</feature>
<dbReference type="InterPro" id="IPR055094">
    <property type="entry name" value="NUP210_Ig15"/>
</dbReference>
<dbReference type="SUPFAM" id="SSF49373">
    <property type="entry name" value="Invasin/intimin cell-adhesion fragments"/>
    <property type="match status" value="1"/>
</dbReference>
<feature type="signal peptide" evidence="11">
    <location>
        <begin position="1"/>
        <end position="24"/>
    </location>
</feature>
<evidence type="ECO:0000259" key="20">
    <source>
        <dbReference type="Pfam" id="PF26181"/>
    </source>
</evidence>
<feature type="region of interest" description="Disordered" evidence="9">
    <location>
        <begin position="1866"/>
        <end position="1899"/>
    </location>
</feature>
<dbReference type="InterPro" id="IPR056898">
    <property type="entry name" value="Ig_NUP210_6th"/>
</dbReference>
<feature type="domain" description="NUP210 Ig-like" evidence="12">
    <location>
        <begin position="1391"/>
        <end position="1484"/>
    </location>
</feature>
<feature type="domain" description="NUP210 Ig-like" evidence="14">
    <location>
        <begin position="253"/>
        <end position="350"/>
    </location>
</feature>
<reference evidence="21 22" key="1">
    <citation type="journal article" date="2023" name="BMC Biol.">
        <title>The compact genome of the sponge Oopsacas minuta (Hexactinellida) is lacking key metazoan core genes.</title>
        <authorList>
            <person name="Santini S."/>
            <person name="Schenkelaars Q."/>
            <person name="Jourda C."/>
            <person name="Duchesne M."/>
            <person name="Belahbib H."/>
            <person name="Rocher C."/>
            <person name="Selva M."/>
            <person name="Riesgo A."/>
            <person name="Vervoort M."/>
            <person name="Leys S.P."/>
            <person name="Kodjabachian L."/>
            <person name="Le Bivic A."/>
            <person name="Borchiellini C."/>
            <person name="Claverie J.M."/>
            <person name="Renard E."/>
        </authorList>
    </citation>
    <scope>NUCLEOTIDE SEQUENCE [LARGE SCALE GENOMIC DNA]</scope>
    <source>
        <strain evidence="21">SPO-2</strain>
    </source>
</reference>
<dbReference type="InterPro" id="IPR055097">
    <property type="entry name" value="Ig_NUP210_2nd"/>
</dbReference>
<evidence type="ECO:0000259" key="16">
    <source>
        <dbReference type="Pfam" id="PF22969"/>
    </source>
</evidence>
<evidence type="ECO:0000256" key="8">
    <source>
        <dbReference type="ARBA" id="ARBA00023242"/>
    </source>
</evidence>
<feature type="domain" description="NUP210 Ig-like" evidence="17">
    <location>
        <begin position="893"/>
        <end position="963"/>
    </location>
</feature>
<evidence type="ECO:0000256" key="7">
    <source>
        <dbReference type="ARBA" id="ARBA00023180"/>
    </source>
</evidence>
<keyword evidence="7" id="KW-0325">Glycoprotein</keyword>
<dbReference type="PANTHER" id="PTHR23019">
    <property type="entry name" value="NUCLEAR PORE MEMBRANE GLYCOPROTEIN GP210-RELATED"/>
    <property type="match status" value="1"/>
</dbReference>
<evidence type="ECO:0000256" key="3">
    <source>
        <dbReference type="ARBA" id="ARBA00022692"/>
    </source>
</evidence>
<keyword evidence="6 10" id="KW-0472">Membrane</keyword>
<dbReference type="InterPro" id="IPR058779">
    <property type="entry name" value="Ig_NUP210_13th"/>
</dbReference>
<organism evidence="21 22">
    <name type="scientific">Oopsacas minuta</name>
    <dbReference type="NCBI Taxonomy" id="111878"/>
    <lineage>
        <taxon>Eukaryota</taxon>
        <taxon>Metazoa</taxon>
        <taxon>Porifera</taxon>
        <taxon>Hexactinellida</taxon>
        <taxon>Hexasterophora</taxon>
        <taxon>Lyssacinosida</taxon>
        <taxon>Leucopsacidae</taxon>
        <taxon>Oopsacas</taxon>
    </lineage>
</organism>
<dbReference type="Pfam" id="PF26181">
    <property type="entry name" value="Ig_NUP210_13th"/>
    <property type="match status" value="1"/>
</dbReference>
<keyword evidence="4 11" id="KW-0732">Signal</keyword>
<feature type="transmembrane region" description="Helical" evidence="10">
    <location>
        <begin position="1812"/>
        <end position="1830"/>
    </location>
</feature>
<dbReference type="Pfam" id="PF24991">
    <property type="entry name" value="Ig_NUP210_4th"/>
    <property type="match status" value="1"/>
</dbReference>
<dbReference type="Pfam" id="PF24902">
    <property type="entry name" value="Ig_NUP210_9th"/>
    <property type="match status" value="1"/>
</dbReference>
<evidence type="ECO:0000256" key="10">
    <source>
        <dbReference type="SAM" id="Phobius"/>
    </source>
</evidence>
<evidence type="ECO:0000256" key="4">
    <source>
        <dbReference type="ARBA" id="ARBA00022729"/>
    </source>
</evidence>
<evidence type="ECO:0000256" key="2">
    <source>
        <dbReference type="ARBA" id="ARBA00007313"/>
    </source>
</evidence>
<keyword evidence="8" id="KW-0539">Nucleus</keyword>
<dbReference type="EMBL" id="JAKMXF010000343">
    <property type="protein sequence ID" value="KAI6647347.1"/>
    <property type="molecule type" value="Genomic_DNA"/>
</dbReference>
<evidence type="ECO:0000313" key="22">
    <source>
        <dbReference type="Proteomes" id="UP001165289"/>
    </source>
</evidence>
<feature type="domain" description="NUP210 Ig-like" evidence="15">
    <location>
        <begin position="32"/>
        <end position="123"/>
    </location>
</feature>
<dbReference type="Pfam" id="PF26183">
    <property type="entry name" value="Ig_NUP210_14th"/>
    <property type="match status" value="1"/>
</dbReference>
<evidence type="ECO:0000259" key="19">
    <source>
        <dbReference type="Pfam" id="PF24991"/>
    </source>
</evidence>
<feature type="domain" description="NUP210 Ig-like" evidence="20">
    <location>
        <begin position="1177"/>
        <end position="1289"/>
    </location>
</feature>
<comment type="subcellular location">
    <subcellularLocation>
        <location evidence="1">Nucleus membrane</location>
        <topology evidence="1">Single-pass membrane protein</topology>
    </subcellularLocation>
</comment>
<evidence type="ECO:0000259" key="13">
    <source>
        <dbReference type="Pfam" id="PF22962"/>
    </source>
</evidence>
<name>A0AAV7JEY5_9METZ</name>
<dbReference type="InterPro" id="IPR056897">
    <property type="entry name" value="Ig_NUP210_4th"/>
</dbReference>
<dbReference type="GO" id="GO:0031965">
    <property type="term" value="C:nuclear membrane"/>
    <property type="evidence" value="ECO:0007669"/>
    <property type="project" value="UniProtKB-SubCell"/>
</dbReference>
<feature type="compositionally biased region" description="Low complexity" evidence="9">
    <location>
        <begin position="1882"/>
        <end position="1895"/>
    </location>
</feature>
<dbReference type="PANTHER" id="PTHR23019:SF0">
    <property type="entry name" value="NUCLEAR PORE MEMBRANE GLYCOPROTEIN 210"/>
    <property type="match status" value="1"/>
</dbReference>
<comment type="similarity">
    <text evidence="2">Belongs to the NUP210 family.</text>
</comment>
<feature type="domain" description="NUP210 Ig-like" evidence="16">
    <location>
        <begin position="132"/>
        <end position="235"/>
    </location>
</feature>
<evidence type="ECO:0000256" key="6">
    <source>
        <dbReference type="ARBA" id="ARBA00023136"/>
    </source>
</evidence>
<gene>
    <name evidence="21" type="ORF">LOD99_12343</name>
</gene>
<keyword evidence="5 10" id="KW-1133">Transmembrane helix</keyword>
<evidence type="ECO:0000259" key="15">
    <source>
        <dbReference type="Pfam" id="PF22967"/>
    </source>
</evidence>
<feature type="domain" description="NUP210 Ig-like" evidence="18">
    <location>
        <begin position="545"/>
        <end position="637"/>
    </location>
</feature>
<evidence type="ECO:0000259" key="18">
    <source>
        <dbReference type="Pfam" id="PF24935"/>
    </source>
</evidence>
<accession>A0AAV7JEY5</accession>
<proteinExistence type="inferred from homology"/>
<dbReference type="Pfam" id="PF26182">
    <property type="entry name" value="Ig_NUP210_5th"/>
    <property type="match status" value="1"/>
</dbReference>
<evidence type="ECO:0000256" key="5">
    <source>
        <dbReference type="ARBA" id="ARBA00022989"/>
    </source>
</evidence>
<dbReference type="Pfam" id="PF22963">
    <property type="entry name" value="Ig_NUP210_3rd"/>
    <property type="match status" value="1"/>
</dbReference>
<sequence>MKTRYTLFLLQLLLLVISTQFRLSSLSNIEIALNQPQVLLPANPESGVRANFTLKAVDGCFTWKSTRPEVASVQPLYLLQDKPQCSRHGVVTSETDAITRLSAVVLAEELISGHLLRCDILIDSIQRIAIKTTTRELLVEEAPEEFQILAYDQEGNVFSSLGGLKFHWSIHLDDENRMQKFAPESIITFVKFADSNYEADDVIKDLESRGSRGDRILIQGLQTGTAIVSARLVESFPVDTPTPEDAVRVLVMENIMLFPSSDVYILPLSYVDYVVERRKYGRMEILSVPSEQYKFIVANDTVGYIHRDLPRFTGVQLGQTDVILRDANMAGLGGPHSTRGPSAGVHVVLPARMDWFVSPGGVWVLERTRRYQMSVELFDRLKHTILLQDDVKLDTVMDTSHFTIHYESENSSYFEVTPIKIGVTKLRSSLEEITVINMLGDKEPLQIGLTKLQEVTIYEPIAIIPSILCLLWDLGSNRTYHGFLAAEGGSGEYYWSIGETNIASISQIGKVIGLTEGRTVAKVNDRMNNLHFATAPVFVVPPDVISFLPSQVEIEIGSEVILPLKVQADVIVESKHLMIEFNDCRHIPLDIATSSEEVFILSIAKSIELTDLPESSCIGIRAVATSVGHTKLTVTYKGMGRFITASVTIAAYPPLQVIDPQVGVAVVTLASSWTYKFEGGPQPWVLDPSSYVESLESEAREDIRIIQNKVYEHEYVILCLKLNEQQLTLSIYNRPSAKNPLPARVSLTVSFACATPVSMQLITLPHPPPSCPLLQSQGSVPSFAVQRGRMVDVEVSVFDDENRRFDNFSSIDWHWTSSNIQALTVVGDRIIQNHRLNTLSCQLSDESLDTQLYARAEEYLFEHLHIISKSREQIVPPLYHTVFLLARTTLSLSPDSVNIYNYELNTVFLNITEGSGHFLLKTFQPNPLQLIEATHLPAVSAVQIVPLNEGYTTLIAEDLCLVPSPGGEAHLARANILVSGIYAVEIQTVDKVQIGDSILGLVRVLDSSHNPFPSSQHIHMSLTLSIRRDILSVTPASSTHKHSLLLSQLSHNSVYHITGKSVGFTNIAFNTTTKSGSVISSRPTEIQVFPPLALNPKLIILLQGCVFQIIANGGPRPYASVQYSNEDDVIATVDAGGLISSHVIGETLVVGRSQALDPVSGRIVVFSEDSVRVRVVKLTGVSIFIAQKFLVEGSDVSVRAQGYEDDFLFYFSDPFQGLLFHWWVTNSDAVEVRSVYSDSGVFLEEERTFVGRIIAKSVGASTLHLKVECRPGLCQPDGSIFHDQLRIQVVPKLTLLFPSASGSLLLPQNGYTRVKTNIDTDSHLSYALVTPCQDISDDKQLTHVIRLSDRGEIHTGSSTGNDVILITSQDSGLNQTISVYVEVKNIEGITLRPESHISALKNSSVHAYPLGFRAKFKAVLQDNLGRDFAPAQIPLNLNLNRLDVLEFSSIDTNSSLTIRPIKQGYAILKVCVKNLPHICDYLHLRGDYAILPSHPHIHVGSRVEFSLYLIDENGDWTTGNEAIISLSPSSGKGITKASGHTTISHRISGLGETAMDVWVHKVDHIVLGEISHDVITNAITTSPYPYSLPVEFYHSEGANVFTPIPTEIGFIQQMNLSCTFYTSTGVTDLDVNFPPFSISSKFDSETNEYSCELTPSSDPQSQIIWANSEHFSVQLSMYATVEQTGMYTFVSNQKSIQITPAFYLTESFITLSPLNQKVSITIIANEKHATHLRTQSEEDLISSHIQSSGNNIILTISLIKIDTQSFTTHVTLSSSLSAQTAILSIFYNNSLSALPTSSRPISGQSDFLGENIIGIFIGIVLGMAAILMFLGCQGNFPLSGGGYTHGGFQQTLPPVPSPGNFSPLHTSFQRSPQTSPMPTRRSATTISTHTPTFTSPGASFRSRSAINLYSQSAN</sequence>
<dbReference type="InterPro" id="IPR056899">
    <property type="entry name" value="Ig_NUP210_9th"/>
</dbReference>
<dbReference type="Proteomes" id="UP001165289">
    <property type="component" value="Unassembled WGS sequence"/>
</dbReference>
<evidence type="ECO:0000259" key="12">
    <source>
        <dbReference type="Pfam" id="PF22959"/>
    </source>
</evidence>
<dbReference type="Pfam" id="PF22959">
    <property type="entry name" value="Ig_NUP210_15th"/>
    <property type="match status" value="1"/>
</dbReference>
<keyword evidence="3 10" id="KW-0812">Transmembrane</keyword>
<dbReference type="InterPro" id="IPR055099">
    <property type="entry name" value="Ig_NUP210_7th"/>
</dbReference>
<dbReference type="InterPro" id="IPR055098">
    <property type="entry name" value="Ig_NUP210_3rd"/>
</dbReference>
<feature type="domain" description="NUP210 fourth Ig-like" evidence="19">
    <location>
        <begin position="360"/>
        <end position="434"/>
    </location>
</feature>
<dbReference type="Pfam" id="PF22967">
    <property type="entry name" value="Ig_NUP210_1st"/>
    <property type="match status" value="1"/>
</dbReference>
<dbReference type="GO" id="GO:0005643">
    <property type="term" value="C:nuclear pore"/>
    <property type="evidence" value="ECO:0007669"/>
    <property type="project" value="TreeGrafter"/>
</dbReference>
<evidence type="ECO:0000256" key="1">
    <source>
        <dbReference type="ARBA" id="ARBA00004590"/>
    </source>
</evidence>
<evidence type="ECO:0000259" key="17">
    <source>
        <dbReference type="Pfam" id="PF24902"/>
    </source>
</evidence>
<evidence type="ECO:0000256" key="11">
    <source>
        <dbReference type="SAM" id="SignalP"/>
    </source>
</evidence>
<dbReference type="Pfam" id="PF24935">
    <property type="entry name" value="Ig_NUP210_6th"/>
    <property type="match status" value="1"/>
</dbReference>
<dbReference type="Pfam" id="PF22969">
    <property type="entry name" value="Ig_NUP210_2nd"/>
    <property type="match status" value="1"/>
</dbReference>
<comment type="caution">
    <text evidence="21">The sequence shown here is derived from an EMBL/GenBank/DDBJ whole genome shotgun (WGS) entry which is preliminary data.</text>
</comment>
<evidence type="ECO:0000256" key="9">
    <source>
        <dbReference type="SAM" id="MobiDB-lite"/>
    </source>
</evidence>
<evidence type="ECO:0000313" key="21">
    <source>
        <dbReference type="EMBL" id="KAI6647347.1"/>
    </source>
</evidence>
<feature type="compositionally biased region" description="Polar residues" evidence="9">
    <location>
        <begin position="1866"/>
        <end position="1877"/>
    </location>
</feature>
<dbReference type="InterPro" id="IPR008964">
    <property type="entry name" value="Invasin/intimin_cell_adhesion"/>
</dbReference>
<dbReference type="InterPro" id="IPR055096">
    <property type="entry name" value="Ig_NUP210_1st"/>
</dbReference>
<dbReference type="InterPro" id="IPR045197">
    <property type="entry name" value="NUP210-like"/>
</dbReference>